<keyword evidence="3 6" id="KW-0732">Signal</keyword>
<dbReference type="PANTHER" id="PTHR11802:SF3">
    <property type="entry name" value="RETINOID-INDUCIBLE SERINE CARBOXYPEPTIDASE"/>
    <property type="match status" value="1"/>
</dbReference>
<evidence type="ECO:0000313" key="7">
    <source>
        <dbReference type="EMBL" id="THD09712.1"/>
    </source>
</evidence>
<dbReference type="InterPro" id="IPR029058">
    <property type="entry name" value="AB_hydrolase_fold"/>
</dbReference>
<dbReference type="PANTHER" id="PTHR11802">
    <property type="entry name" value="SERINE PROTEASE FAMILY S10 SERINE CARBOXYPEPTIDASE"/>
    <property type="match status" value="1"/>
</dbReference>
<dbReference type="STRING" id="993689.GCA_002077135_01355"/>
<evidence type="ECO:0000256" key="5">
    <source>
        <dbReference type="ARBA" id="ARBA00023180"/>
    </source>
</evidence>
<evidence type="ECO:0000256" key="6">
    <source>
        <dbReference type="SAM" id="SignalP"/>
    </source>
</evidence>
<evidence type="ECO:0000256" key="1">
    <source>
        <dbReference type="ARBA" id="ARBA00022645"/>
    </source>
</evidence>
<dbReference type="AlphaFoldDB" id="A0A4S3KLG7"/>
<keyword evidence="5" id="KW-0325">Glycoprotein</keyword>
<dbReference type="Proteomes" id="UP000307749">
    <property type="component" value="Unassembled WGS sequence"/>
</dbReference>
<dbReference type="OrthoDB" id="9770107at2"/>
<sequence>MSARHLALAVAIAAALLPISAFAAKPEAKPGAHATNIDHYWAMPHTSATTGEVTINGKHIDYTADTGTIILHDKQGKPTGEMFYVAYIKRGVDAAKRPISFLYNGGPGSSSVWLHMGAFGPVRVVTDSHIHTPPAPYRLVNNDYSLLNASDLVFVDAMGTGYSRILGKAEGGVGTPKMFYGVDPDGQAFAQFISNFLSQYGRWNSPKYLIGESYGTTRNAVLANILEQQDNIDLNGVVMMSSILNFDTSIDQPNLNPGINLPYALALPSYAAIAWYHKALANPPATLHPWLDQVQTWAMGPYLQALNEGAALPVAQEDAIARQMATYTGLPERYVLRADLRVTGPEFEQTLLLPRGETTGRLDARFSGPTMDPLAESAMYDPQSAAISSAYTAAFNDYVRKTLKFGGKHTYKIVSNTVGNDWNLLHTPPGQTTPAYIATNVMPDLAAAMSYNPDLKVMVNAGYYDLATPYYAAWYQFEQLPMQRKLMHNIQFHYYHVGHMLYVRPQDLVKVHANIVKFIRSTDHEPATR</sequence>
<keyword evidence="1" id="KW-0121">Carboxypeptidase</keyword>
<evidence type="ECO:0000256" key="3">
    <source>
        <dbReference type="ARBA" id="ARBA00022729"/>
    </source>
</evidence>
<gene>
    <name evidence="7" type="ORF">B1806_10305</name>
</gene>
<feature type="signal peptide" evidence="6">
    <location>
        <begin position="1"/>
        <end position="23"/>
    </location>
</feature>
<dbReference type="InterPro" id="IPR001563">
    <property type="entry name" value="Peptidase_S10"/>
</dbReference>
<protein>
    <submittedName>
        <fullName evidence="7">Peptidase S10</fullName>
    </submittedName>
</protein>
<comment type="caution">
    <text evidence="7">The sequence shown here is derived from an EMBL/GenBank/DDBJ whole genome shotgun (WGS) entry which is preliminary data.</text>
</comment>
<evidence type="ECO:0000256" key="2">
    <source>
        <dbReference type="ARBA" id="ARBA00022670"/>
    </source>
</evidence>
<accession>A0A4S3KLG7</accession>
<reference evidence="7 8" key="1">
    <citation type="submission" date="2017-02" db="EMBL/GenBank/DDBJ databases">
        <title>Whole genome sequencing of Metallibacterium scheffleri DSM 24874 (T).</title>
        <authorList>
            <person name="Kumar S."/>
            <person name="Patil P."/>
            <person name="Patil P.B."/>
        </authorList>
    </citation>
    <scope>NUCLEOTIDE SEQUENCE [LARGE SCALE GENOMIC DNA]</scope>
    <source>
        <strain evidence="7 8">DSM 24874</strain>
    </source>
</reference>
<feature type="chain" id="PRO_5020582739" evidence="6">
    <location>
        <begin position="24"/>
        <end position="529"/>
    </location>
</feature>
<dbReference type="Pfam" id="PF00450">
    <property type="entry name" value="Peptidase_S10"/>
    <property type="match status" value="1"/>
</dbReference>
<keyword evidence="8" id="KW-1185">Reference proteome</keyword>
<dbReference type="Gene3D" id="3.40.50.1820">
    <property type="entry name" value="alpha/beta hydrolase"/>
    <property type="match status" value="1"/>
</dbReference>
<evidence type="ECO:0000313" key="8">
    <source>
        <dbReference type="Proteomes" id="UP000307749"/>
    </source>
</evidence>
<evidence type="ECO:0000256" key="4">
    <source>
        <dbReference type="ARBA" id="ARBA00022801"/>
    </source>
</evidence>
<organism evidence="7 8">
    <name type="scientific">Metallibacterium scheffleri</name>
    <dbReference type="NCBI Taxonomy" id="993689"/>
    <lineage>
        <taxon>Bacteria</taxon>
        <taxon>Pseudomonadati</taxon>
        <taxon>Pseudomonadota</taxon>
        <taxon>Gammaproteobacteria</taxon>
        <taxon>Lysobacterales</taxon>
        <taxon>Rhodanobacteraceae</taxon>
        <taxon>Metallibacterium</taxon>
    </lineage>
</organism>
<proteinExistence type="predicted"/>
<keyword evidence="2" id="KW-0645">Protease</keyword>
<dbReference type="GO" id="GO:0004185">
    <property type="term" value="F:serine-type carboxypeptidase activity"/>
    <property type="evidence" value="ECO:0007669"/>
    <property type="project" value="InterPro"/>
</dbReference>
<dbReference type="GO" id="GO:0006508">
    <property type="term" value="P:proteolysis"/>
    <property type="evidence" value="ECO:0007669"/>
    <property type="project" value="UniProtKB-KW"/>
</dbReference>
<dbReference type="EMBL" id="MWQO01000036">
    <property type="protein sequence ID" value="THD09712.1"/>
    <property type="molecule type" value="Genomic_DNA"/>
</dbReference>
<name>A0A4S3KLG7_9GAMM</name>
<dbReference type="RefSeq" id="WP_081126651.1">
    <property type="nucleotide sequence ID" value="NZ_DAHXOC010000009.1"/>
</dbReference>
<dbReference type="SUPFAM" id="SSF53474">
    <property type="entry name" value="alpha/beta-Hydrolases"/>
    <property type="match status" value="1"/>
</dbReference>
<keyword evidence="4" id="KW-0378">Hydrolase</keyword>